<evidence type="ECO:0000313" key="4">
    <source>
        <dbReference type="Proteomes" id="UP001310022"/>
    </source>
</evidence>
<gene>
    <name evidence="3" type="ORF">PEDI_33640</name>
</gene>
<dbReference type="InterPro" id="IPR033399">
    <property type="entry name" value="TP_0789-like"/>
</dbReference>
<feature type="signal peptide" evidence="1">
    <location>
        <begin position="1"/>
        <end position="22"/>
    </location>
</feature>
<comment type="caution">
    <text evidence="3">The sequence shown here is derived from an EMBL/GenBank/DDBJ whole genome shotgun (WGS) entry which is preliminary data.</text>
</comment>
<keyword evidence="4" id="KW-1185">Reference proteome</keyword>
<dbReference type="InterPro" id="IPR052944">
    <property type="entry name" value="Sporulation_related"/>
</dbReference>
<name>A0AAN4W0D2_9BACT</name>
<reference evidence="3 4" key="1">
    <citation type="submission" date="2021-12" db="EMBL/GenBank/DDBJ databases">
        <title>Genome sequencing of bacteria with rrn-lacking chromosome and rrn-plasmid.</title>
        <authorList>
            <person name="Anda M."/>
            <person name="Iwasaki W."/>
        </authorList>
    </citation>
    <scope>NUCLEOTIDE SEQUENCE [LARGE SCALE GENOMIC DNA]</scope>
    <source>
        <strain evidence="3 4">NBRC 15940</strain>
    </source>
</reference>
<feature type="domain" description="Uncharacterized protein TP-0789" evidence="2">
    <location>
        <begin position="66"/>
        <end position="247"/>
    </location>
</feature>
<sequence length="247" mass="28888">MKTNIISILAIISLLLSNEIIAQDAKTILEKVDENMFTQTKITESTMIVYGKRRDRQFTSITYNRGEQESYSEYLSPAREKGTKMLKLEDKLWVYSPSSDRIIQMSGHMLRQSMMGSDISYEDMMQEKKLLESYEAKILREEQFEGRATWLLELKAVKEDVSYAKMHIWVDQEYFVPLKEELFAKSGTKLKSLHFSKVEKVGNRYFPMHMNYKDVLKEGKGTDLIVNKLQCDVDIPEHVFNKANLRK</sequence>
<dbReference type="CDD" id="cd16329">
    <property type="entry name" value="LolA_like"/>
    <property type="match status" value="1"/>
</dbReference>
<dbReference type="Proteomes" id="UP001310022">
    <property type="component" value="Unassembled WGS sequence"/>
</dbReference>
<dbReference type="AlphaFoldDB" id="A0AAN4W0D2"/>
<dbReference type="PANTHER" id="PTHR37507">
    <property type="entry name" value="SPORULATION PROTEIN YDCC"/>
    <property type="match status" value="1"/>
</dbReference>
<evidence type="ECO:0000313" key="3">
    <source>
        <dbReference type="EMBL" id="GJM62812.1"/>
    </source>
</evidence>
<dbReference type="Gene3D" id="2.50.20.10">
    <property type="entry name" value="Lipoprotein localisation LolA/LolB/LppX"/>
    <property type="match status" value="1"/>
</dbReference>
<proteinExistence type="predicted"/>
<dbReference type="RefSeq" id="WP_338238047.1">
    <property type="nucleotide sequence ID" value="NZ_BQKE01000002.1"/>
</dbReference>
<keyword evidence="1" id="KW-0732">Signal</keyword>
<evidence type="ECO:0000256" key="1">
    <source>
        <dbReference type="SAM" id="SignalP"/>
    </source>
</evidence>
<dbReference type="Pfam" id="PF17131">
    <property type="entry name" value="LolA_like"/>
    <property type="match status" value="1"/>
</dbReference>
<evidence type="ECO:0000259" key="2">
    <source>
        <dbReference type="Pfam" id="PF17131"/>
    </source>
</evidence>
<accession>A0AAN4W0D2</accession>
<dbReference type="PANTHER" id="PTHR37507:SF2">
    <property type="entry name" value="SPORULATION PROTEIN YDCC"/>
    <property type="match status" value="1"/>
</dbReference>
<feature type="chain" id="PRO_5042988430" description="Uncharacterized protein TP-0789 domain-containing protein" evidence="1">
    <location>
        <begin position="23"/>
        <end position="247"/>
    </location>
</feature>
<protein>
    <recommendedName>
        <fullName evidence="2">Uncharacterized protein TP-0789 domain-containing protein</fullName>
    </recommendedName>
</protein>
<organism evidence="3 4">
    <name type="scientific">Persicobacter diffluens</name>
    <dbReference type="NCBI Taxonomy" id="981"/>
    <lineage>
        <taxon>Bacteria</taxon>
        <taxon>Pseudomonadati</taxon>
        <taxon>Bacteroidota</taxon>
        <taxon>Cytophagia</taxon>
        <taxon>Cytophagales</taxon>
        <taxon>Persicobacteraceae</taxon>
        <taxon>Persicobacter</taxon>
    </lineage>
</organism>
<dbReference type="EMBL" id="BQKE01000002">
    <property type="protein sequence ID" value="GJM62812.1"/>
    <property type="molecule type" value="Genomic_DNA"/>
</dbReference>